<keyword evidence="2" id="KW-1185">Reference proteome</keyword>
<dbReference type="OrthoDB" id="1724736at2759"/>
<dbReference type="STRING" id="93759.A0A1R3KQU4"/>
<dbReference type="SUPFAM" id="SSF53613">
    <property type="entry name" value="Ribokinase-like"/>
    <property type="match status" value="1"/>
</dbReference>
<sequence>MQNCISKVILAKLSYPTYFVGQVGDDANGKLITEALGNGGVRLEYLKSLGKGVPTGHAVVENPMRWV</sequence>
<dbReference type="AlphaFoldDB" id="A0A1R3KQU4"/>
<dbReference type="Gene3D" id="3.40.1190.20">
    <property type="match status" value="1"/>
</dbReference>
<accession>A0A1R3KQU4</accession>
<dbReference type="InterPro" id="IPR029056">
    <property type="entry name" value="Ribokinase-like"/>
</dbReference>
<evidence type="ECO:0000313" key="2">
    <source>
        <dbReference type="Proteomes" id="UP000187203"/>
    </source>
</evidence>
<dbReference type="GO" id="GO:0016301">
    <property type="term" value="F:kinase activity"/>
    <property type="evidence" value="ECO:0007669"/>
    <property type="project" value="UniProtKB-KW"/>
</dbReference>
<keyword evidence="1" id="KW-0808">Transferase</keyword>
<name>A0A1R3KQU4_9ROSI</name>
<dbReference type="EMBL" id="AWUE01012358">
    <property type="protein sequence ID" value="OMP09456.1"/>
    <property type="molecule type" value="Genomic_DNA"/>
</dbReference>
<organism evidence="1 2">
    <name type="scientific">Corchorus olitorius</name>
    <dbReference type="NCBI Taxonomy" id="93759"/>
    <lineage>
        <taxon>Eukaryota</taxon>
        <taxon>Viridiplantae</taxon>
        <taxon>Streptophyta</taxon>
        <taxon>Embryophyta</taxon>
        <taxon>Tracheophyta</taxon>
        <taxon>Spermatophyta</taxon>
        <taxon>Magnoliopsida</taxon>
        <taxon>eudicotyledons</taxon>
        <taxon>Gunneridae</taxon>
        <taxon>Pentapetalae</taxon>
        <taxon>rosids</taxon>
        <taxon>malvids</taxon>
        <taxon>Malvales</taxon>
        <taxon>Malvaceae</taxon>
        <taxon>Grewioideae</taxon>
        <taxon>Apeibeae</taxon>
        <taxon>Corchorus</taxon>
    </lineage>
</organism>
<gene>
    <name evidence="1" type="ORF">COLO4_05459</name>
</gene>
<evidence type="ECO:0000313" key="1">
    <source>
        <dbReference type="EMBL" id="OMP09456.1"/>
    </source>
</evidence>
<dbReference type="Proteomes" id="UP000187203">
    <property type="component" value="Unassembled WGS sequence"/>
</dbReference>
<keyword evidence="1" id="KW-0418">Kinase</keyword>
<comment type="caution">
    <text evidence="1">The sequence shown here is derived from an EMBL/GenBank/DDBJ whole genome shotgun (WGS) entry which is preliminary data.</text>
</comment>
<reference evidence="2" key="1">
    <citation type="submission" date="2013-09" db="EMBL/GenBank/DDBJ databases">
        <title>Corchorus olitorius genome sequencing.</title>
        <authorList>
            <person name="Alam M."/>
            <person name="Haque M.S."/>
            <person name="Islam M.S."/>
            <person name="Emdad E.M."/>
            <person name="Islam M.M."/>
            <person name="Ahmed B."/>
            <person name="Halim A."/>
            <person name="Hossen Q.M.M."/>
            <person name="Hossain M.Z."/>
            <person name="Ahmed R."/>
            <person name="Khan M.M."/>
            <person name="Islam R."/>
            <person name="Rashid M.M."/>
            <person name="Khan S.A."/>
            <person name="Rahman M.S."/>
            <person name="Alam M."/>
            <person name="Yahiya A.S."/>
            <person name="Khan M.S."/>
            <person name="Azam M.S."/>
            <person name="Haque T."/>
            <person name="Lashkar M.Z.H."/>
            <person name="Akhand A.I."/>
            <person name="Morshed G."/>
            <person name="Roy S."/>
            <person name="Uddin K.S."/>
            <person name="Rabeya T."/>
            <person name="Hossain A.S."/>
            <person name="Chowdhury A."/>
            <person name="Snigdha A.R."/>
            <person name="Mortoza M.S."/>
            <person name="Matin S.A."/>
            <person name="Hoque S.M.E."/>
            <person name="Islam M.K."/>
            <person name="Roy D.K."/>
            <person name="Haider R."/>
            <person name="Moosa M.M."/>
            <person name="Elias S.M."/>
            <person name="Hasan A.M."/>
            <person name="Jahan S."/>
            <person name="Shafiuddin M."/>
            <person name="Mahmood N."/>
            <person name="Shommy N.S."/>
        </authorList>
    </citation>
    <scope>NUCLEOTIDE SEQUENCE [LARGE SCALE GENOMIC DNA]</scope>
    <source>
        <strain evidence="2">cv. O-4</strain>
    </source>
</reference>
<protein>
    <submittedName>
        <fullName evidence="1">Carbohydrate kinase PfkB</fullName>
    </submittedName>
</protein>
<proteinExistence type="predicted"/>